<evidence type="ECO:0000256" key="3">
    <source>
        <dbReference type="ARBA" id="ARBA00022679"/>
    </source>
</evidence>
<evidence type="ECO:0000256" key="4">
    <source>
        <dbReference type="ARBA" id="ARBA00022692"/>
    </source>
</evidence>
<organism evidence="10">
    <name type="scientific">Roseihalotalea indica</name>
    <dbReference type="NCBI Taxonomy" id="2867963"/>
    <lineage>
        <taxon>Bacteria</taxon>
        <taxon>Pseudomonadati</taxon>
        <taxon>Bacteroidota</taxon>
        <taxon>Cytophagia</taxon>
        <taxon>Cytophagales</taxon>
        <taxon>Catalimonadaceae</taxon>
        <taxon>Roseihalotalea</taxon>
    </lineage>
</organism>
<dbReference type="GO" id="GO:0071555">
    <property type="term" value="P:cell wall organization"/>
    <property type="evidence" value="ECO:0007669"/>
    <property type="project" value="UniProtKB-KW"/>
</dbReference>
<feature type="transmembrane region" description="Helical" evidence="9">
    <location>
        <begin position="376"/>
        <end position="400"/>
    </location>
</feature>
<evidence type="ECO:0000256" key="1">
    <source>
        <dbReference type="ARBA" id="ARBA00004653"/>
    </source>
</evidence>
<gene>
    <name evidence="10" type="ORF">K4G66_13740</name>
</gene>
<feature type="transmembrane region" description="Helical" evidence="9">
    <location>
        <begin position="464"/>
        <end position="483"/>
    </location>
</feature>
<feature type="transmembrane region" description="Helical" evidence="9">
    <location>
        <begin position="6"/>
        <end position="28"/>
    </location>
</feature>
<keyword evidence="2" id="KW-0328">Glycosyltransferase</keyword>
<dbReference type="Pfam" id="PF13641">
    <property type="entry name" value="Glyco_tranf_2_3"/>
    <property type="match status" value="1"/>
</dbReference>
<accession>A0AA49PYM1</accession>
<dbReference type="AlphaFoldDB" id="A0AA49PYM1"/>
<dbReference type="FunFam" id="3.90.550.10:FF:000057">
    <property type="entry name" value="Glycosyltransferase-like protein, family 2"/>
    <property type="match status" value="1"/>
</dbReference>
<evidence type="ECO:0000256" key="6">
    <source>
        <dbReference type="ARBA" id="ARBA00023034"/>
    </source>
</evidence>
<keyword evidence="7 9" id="KW-0472">Membrane</keyword>
<keyword evidence="8" id="KW-0961">Cell wall biogenesis/degradation</keyword>
<evidence type="ECO:0000256" key="9">
    <source>
        <dbReference type="SAM" id="Phobius"/>
    </source>
</evidence>
<dbReference type="CDD" id="cd06437">
    <property type="entry name" value="CESA_CaSu_A2"/>
    <property type="match status" value="1"/>
</dbReference>
<evidence type="ECO:0000313" key="10">
    <source>
        <dbReference type="EMBL" id="WKN39753.1"/>
    </source>
</evidence>
<feature type="transmembrane region" description="Helical" evidence="9">
    <location>
        <begin position="307"/>
        <end position="330"/>
    </location>
</feature>
<feature type="transmembrane region" description="Helical" evidence="9">
    <location>
        <begin position="435"/>
        <end position="457"/>
    </location>
</feature>
<keyword evidence="5 9" id="KW-1133">Transmembrane helix</keyword>
<evidence type="ECO:0000256" key="7">
    <source>
        <dbReference type="ARBA" id="ARBA00023136"/>
    </source>
</evidence>
<feature type="transmembrane region" description="Helical" evidence="9">
    <location>
        <begin position="342"/>
        <end position="364"/>
    </location>
</feature>
<sequence>MEIIIVIGYVLALLFIFMFSMGQLHLTWHYLKSLREPKQTPKEMTAWPKVTIQLPIYNERYVVQRLIDAICAFDYPTDCLDIQVLDDSTDETVDIIAKKVADYQSRGINIQHIQREDRSGFKAGALAYGLEIAQGEYIAIFDADFLPAPDFLKRTLPHFTHEKVGVVQTRWGHVNQNYSLLTRLQAFGLDGHFTIEQGGRKHAGSFINFNGTGGVWRKTCITDAGGWSDDTLTEDLDLSYRAQIKGWDFVYLEEVEAPAELPIMMPAIKSQQFRWNKGAAECARKHAGRLAYRSIARPFRWFNRLHAFFHLFNSSVFLSLLLAALLSVPMLFINDAYPQYEWIYNLGGVFILGFFSIGLFYWIATRRLHTQQTWRYYLVHYPLFLIITMGLSLHNAIAVAEGLLGFKSPFLRTPKFNVTNAKEKWPTNDYIKGKLSPMVLLEAGLAIYFAYGIYTGIRLNDFGLLLFHGMLAVGFAAVAYYSFRQVKHA</sequence>
<dbReference type="Gene3D" id="3.90.550.10">
    <property type="entry name" value="Spore Coat Polysaccharide Biosynthesis Protein SpsA, Chain A"/>
    <property type="match status" value="1"/>
</dbReference>
<dbReference type="PANTHER" id="PTHR32044">
    <property type="entry name" value="GLUCOMANNAN 4-BETA-MANNOSYLTRANSFERASE 9"/>
    <property type="match status" value="1"/>
</dbReference>
<evidence type="ECO:0000256" key="8">
    <source>
        <dbReference type="ARBA" id="ARBA00023316"/>
    </source>
</evidence>
<proteinExistence type="predicted"/>
<dbReference type="PANTHER" id="PTHR32044:SF80">
    <property type="entry name" value="XYLOGLUCAN GLYCOSYLTRANSFERASE 2-RELATED"/>
    <property type="match status" value="1"/>
</dbReference>
<dbReference type="InterPro" id="IPR029044">
    <property type="entry name" value="Nucleotide-diphossugar_trans"/>
</dbReference>
<comment type="subcellular location">
    <subcellularLocation>
        <location evidence="1">Golgi apparatus membrane</location>
        <topology evidence="1">Multi-pass membrane protein</topology>
    </subcellularLocation>
</comment>
<dbReference type="EMBL" id="CP120682">
    <property type="protein sequence ID" value="WKN39753.1"/>
    <property type="molecule type" value="Genomic_DNA"/>
</dbReference>
<dbReference type="SUPFAM" id="SSF53448">
    <property type="entry name" value="Nucleotide-diphospho-sugar transferases"/>
    <property type="match status" value="1"/>
</dbReference>
<keyword evidence="4 9" id="KW-0812">Transmembrane</keyword>
<evidence type="ECO:0000256" key="5">
    <source>
        <dbReference type="ARBA" id="ARBA00022989"/>
    </source>
</evidence>
<evidence type="ECO:0000256" key="2">
    <source>
        <dbReference type="ARBA" id="ARBA00022676"/>
    </source>
</evidence>
<name>A0AA49PYM1_9BACT</name>
<reference evidence="10" key="2">
    <citation type="journal article" date="2024" name="Antonie Van Leeuwenhoek">
        <title>Roseihalotalea indica gen. nov., sp. nov., a halophilic Bacteroidetes from mesopelagic Southwest Indian Ocean with higher carbohydrate metabolic potential.</title>
        <authorList>
            <person name="Chen B."/>
            <person name="Zhang M."/>
            <person name="Lin D."/>
            <person name="Ye J."/>
            <person name="Tang K."/>
        </authorList>
    </citation>
    <scope>NUCLEOTIDE SEQUENCE</scope>
    <source>
        <strain evidence="10">TK19036</strain>
    </source>
</reference>
<reference evidence="10" key="1">
    <citation type="journal article" date="2023" name="Comput. Struct. Biotechnol. J.">
        <title>Discovery of a novel marine Bacteroidetes with a rich repertoire of carbohydrate-active enzymes.</title>
        <authorList>
            <person name="Chen B."/>
            <person name="Liu G."/>
            <person name="Chen Q."/>
            <person name="Wang H."/>
            <person name="Liu L."/>
            <person name="Tang K."/>
        </authorList>
    </citation>
    <scope>NUCLEOTIDE SEQUENCE</scope>
    <source>
        <strain evidence="10">TK19036</strain>
    </source>
</reference>
<protein>
    <submittedName>
        <fullName evidence="10">Glycosyltransferase family 2 protein</fullName>
    </submittedName>
</protein>
<keyword evidence="3" id="KW-0808">Transferase</keyword>
<keyword evidence="6" id="KW-0333">Golgi apparatus</keyword>
<dbReference type="GO" id="GO:0016757">
    <property type="term" value="F:glycosyltransferase activity"/>
    <property type="evidence" value="ECO:0007669"/>
    <property type="project" value="UniProtKB-KW"/>
</dbReference>